<evidence type="ECO:0000313" key="3">
    <source>
        <dbReference type="Proteomes" id="UP000242687"/>
    </source>
</evidence>
<protein>
    <submittedName>
        <fullName evidence="2">Uncharacterized protein DUF3108</fullName>
    </submittedName>
</protein>
<reference evidence="2 3" key="1">
    <citation type="submission" date="2017-11" db="EMBL/GenBank/DDBJ databases">
        <title>Genomic Encyclopedia of Archaeal and Bacterial Type Strains, Phase II (KMG-II): From Individual Species to Whole Genera.</title>
        <authorList>
            <person name="Goeker M."/>
        </authorList>
    </citation>
    <scope>NUCLEOTIDE SEQUENCE [LARGE SCALE GENOMIC DNA]</scope>
    <source>
        <strain evidence="2 3">DSM 28175</strain>
    </source>
</reference>
<sequence length="260" mass="29460">MMKRYIITIILFASCYTLALAQELKATSEPVFKPGEELRYKLKYGIFTGAEATLRVEDGGKKIDGHPSYHISASGKTAGTFDVFYKVRNQYDTYIDKNTLLPYYYTENRREGGYRHTDNVTFNHPEGKVTADKGTFPFKGKIFDFVSAYYFARNLDVSQLKVGDKLDMPYFLEDGIHTLTITYMGKEQVKCAMGTFNCLKFNPTIIPGRIFKKDSKLYLWITDDGNRIPVKAHVGLVVGSVTMDLTAANGLKYPLNPVQK</sequence>
<keyword evidence="3" id="KW-1185">Reference proteome</keyword>
<proteinExistence type="predicted"/>
<name>A0A2H9VT22_9SPHI</name>
<dbReference type="EMBL" id="PGFJ01000001">
    <property type="protein sequence ID" value="PJJ83973.1"/>
    <property type="molecule type" value="Genomic_DNA"/>
</dbReference>
<organism evidence="2 3">
    <name type="scientific">Mucilaginibacter auburnensis</name>
    <dbReference type="NCBI Taxonomy" id="1457233"/>
    <lineage>
        <taxon>Bacteria</taxon>
        <taxon>Pseudomonadati</taxon>
        <taxon>Bacteroidota</taxon>
        <taxon>Sphingobacteriia</taxon>
        <taxon>Sphingobacteriales</taxon>
        <taxon>Sphingobacteriaceae</taxon>
        <taxon>Mucilaginibacter</taxon>
    </lineage>
</organism>
<comment type="caution">
    <text evidence="2">The sequence shown here is derived from an EMBL/GenBank/DDBJ whole genome shotgun (WGS) entry which is preliminary data.</text>
</comment>
<gene>
    <name evidence="2" type="ORF">CLV57_0971</name>
</gene>
<dbReference type="PROSITE" id="PS51257">
    <property type="entry name" value="PROKAR_LIPOPROTEIN"/>
    <property type="match status" value="1"/>
</dbReference>
<evidence type="ECO:0000313" key="2">
    <source>
        <dbReference type="EMBL" id="PJJ83973.1"/>
    </source>
</evidence>
<dbReference type="Gene3D" id="2.40.360.20">
    <property type="match status" value="1"/>
</dbReference>
<keyword evidence="1" id="KW-0732">Signal</keyword>
<accession>A0A2H9VT22</accession>
<dbReference type="InterPro" id="IPR021457">
    <property type="entry name" value="DUF3108"/>
</dbReference>
<dbReference type="Pfam" id="PF11306">
    <property type="entry name" value="DUF3108"/>
    <property type="match status" value="1"/>
</dbReference>
<feature type="chain" id="PRO_5014152675" evidence="1">
    <location>
        <begin position="22"/>
        <end position="260"/>
    </location>
</feature>
<feature type="signal peptide" evidence="1">
    <location>
        <begin position="1"/>
        <end position="21"/>
    </location>
</feature>
<evidence type="ECO:0000256" key="1">
    <source>
        <dbReference type="SAM" id="SignalP"/>
    </source>
</evidence>
<dbReference type="Proteomes" id="UP000242687">
    <property type="component" value="Unassembled WGS sequence"/>
</dbReference>
<dbReference type="AlphaFoldDB" id="A0A2H9VT22"/>